<dbReference type="CDD" id="cd00448">
    <property type="entry name" value="YjgF_YER057c_UK114_family"/>
    <property type="match status" value="1"/>
</dbReference>
<dbReference type="RefSeq" id="WP_131343500.1">
    <property type="nucleotide sequence ID" value="NZ_SJJZ01000003.1"/>
</dbReference>
<dbReference type="PANTHER" id="PTHR11803">
    <property type="entry name" value="2-IMINOBUTANOATE/2-IMINOPROPANOATE DEAMINASE RIDA"/>
    <property type="match status" value="1"/>
</dbReference>
<dbReference type="EMBL" id="SJJZ01000003">
    <property type="protein sequence ID" value="TCC06224.1"/>
    <property type="molecule type" value="Genomic_DNA"/>
</dbReference>
<sequence length="126" mass="13177">MTHTPGSGAPEPFGHYSPSTISPDGTIWVSAQLPVGGGVRTDSPVPDQARQAILQLLSIVEAAGGTVASIAKVTLYVTDIGDWDAVDAVFAEEFGTHRPARAVLQVAGLHHGFKVAADAVAWRVHR</sequence>
<protein>
    <submittedName>
        <fullName evidence="2">RidA family protein</fullName>
    </submittedName>
</protein>
<dbReference type="GO" id="GO:0005829">
    <property type="term" value="C:cytosol"/>
    <property type="evidence" value="ECO:0007669"/>
    <property type="project" value="TreeGrafter"/>
</dbReference>
<evidence type="ECO:0000256" key="1">
    <source>
        <dbReference type="ARBA" id="ARBA00010552"/>
    </source>
</evidence>
<evidence type="ECO:0000313" key="2">
    <source>
        <dbReference type="EMBL" id="TCC06224.1"/>
    </source>
</evidence>
<dbReference type="GO" id="GO:0019239">
    <property type="term" value="F:deaminase activity"/>
    <property type="evidence" value="ECO:0007669"/>
    <property type="project" value="TreeGrafter"/>
</dbReference>
<comment type="similarity">
    <text evidence="1">Belongs to the RutC family.</text>
</comment>
<dbReference type="Pfam" id="PF01042">
    <property type="entry name" value="Ribonuc_L-PSP"/>
    <property type="match status" value="1"/>
</dbReference>
<keyword evidence="3" id="KW-1185">Reference proteome</keyword>
<gene>
    <name evidence="2" type="ORF">E0H45_30255</name>
</gene>
<dbReference type="PANTHER" id="PTHR11803:SF58">
    <property type="entry name" value="PROTEIN HMF1-RELATED"/>
    <property type="match status" value="1"/>
</dbReference>
<organism evidence="2 3">
    <name type="scientific">Kribbella soli</name>
    <dbReference type="NCBI Taxonomy" id="1124743"/>
    <lineage>
        <taxon>Bacteria</taxon>
        <taxon>Bacillati</taxon>
        <taxon>Actinomycetota</taxon>
        <taxon>Actinomycetes</taxon>
        <taxon>Propionibacteriales</taxon>
        <taxon>Kribbellaceae</taxon>
        <taxon>Kribbella</taxon>
    </lineage>
</organism>
<dbReference type="AlphaFoldDB" id="A0A4R0H9Q5"/>
<reference evidence="2 3" key="1">
    <citation type="submission" date="2019-02" db="EMBL/GenBank/DDBJ databases">
        <title>Kribbella capetownensis sp. nov. and Kribbella speibonae sp. nov., isolated from soil.</title>
        <authorList>
            <person name="Curtis S.M."/>
            <person name="Norton I."/>
            <person name="Everest G.J."/>
            <person name="Meyers P.R."/>
        </authorList>
    </citation>
    <scope>NUCLEOTIDE SEQUENCE [LARGE SCALE GENOMIC DNA]</scope>
    <source>
        <strain evidence="2 3">KCTC 29219</strain>
    </source>
</reference>
<proteinExistence type="inferred from homology"/>
<evidence type="ECO:0000313" key="3">
    <source>
        <dbReference type="Proteomes" id="UP000292346"/>
    </source>
</evidence>
<accession>A0A4R0H9Q5</accession>
<dbReference type="SUPFAM" id="SSF55298">
    <property type="entry name" value="YjgF-like"/>
    <property type="match status" value="1"/>
</dbReference>
<dbReference type="Gene3D" id="3.30.1330.40">
    <property type="entry name" value="RutC-like"/>
    <property type="match status" value="1"/>
</dbReference>
<dbReference type="InterPro" id="IPR035959">
    <property type="entry name" value="RutC-like_sf"/>
</dbReference>
<name>A0A4R0H9Q5_9ACTN</name>
<dbReference type="InterPro" id="IPR006175">
    <property type="entry name" value="YjgF/YER057c/UK114"/>
</dbReference>
<dbReference type="OrthoDB" id="3212792at2"/>
<comment type="caution">
    <text evidence="2">The sequence shown here is derived from an EMBL/GenBank/DDBJ whole genome shotgun (WGS) entry which is preliminary data.</text>
</comment>
<dbReference type="Proteomes" id="UP000292346">
    <property type="component" value="Unassembled WGS sequence"/>
</dbReference>